<dbReference type="Proteomes" id="UP000886998">
    <property type="component" value="Unassembled WGS sequence"/>
</dbReference>
<name>A0A8X7CB21_9ARAC</name>
<dbReference type="OrthoDB" id="6436543at2759"/>
<sequence length="87" mass="10505">MKQGLCFAYTTVHRIDEQDFDVSMVWLSYEAHFHWDGFVNKQNWHIWQTENHHFVTEKSPNPQRVAVVCSVQSRNNRCNIRLRHGEY</sequence>
<dbReference type="EMBL" id="BMAV01015382">
    <property type="protein sequence ID" value="GFY64744.1"/>
    <property type="molecule type" value="Genomic_DNA"/>
</dbReference>
<gene>
    <name evidence="1" type="primary">AVEN_271170_1</name>
    <name evidence="1" type="ORF">TNIN_322711</name>
</gene>
<accession>A0A8X7CB21</accession>
<dbReference type="AlphaFoldDB" id="A0A8X7CB21"/>
<organism evidence="1 2">
    <name type="scientific">Trichonephila inaurata madagascariensis</name>
    <dbReference type="NCBI Taxonomy" id="2747483"/>
    <lineage>
        <taxon>Eukaryota</taxon>
        <taxon>Metazoa</taxon>
        <taxon>Ecdysozoa</taxon>
        <taxon>Arthropoda</taxon>
        <taxon>Chelicerata</taxon>
        <taxon>Arachnida</taxon>
        <taxon>Araneae</taxon>
        <taxon>Araneomorphae</taxon>
        <taxon>Entelegynae</taxon>
        <taxon>Araneoidea</taxon>
        <taxon>Nephilidae</taxon>
        <taxon>Trichonephila</taxon>
        <taxon>Trichonephila inaurata</taxon>
    </lineage>
</organism>
<comment type="caution">
    <text evidence="1">The sequence shown here is derived from an EMBL/GenBank/DDBJ whole genome shotgun (WGS) entry which is preliminary data.</text>
</comment>
<keyword evidence="2" id="KW-1185">Reference proteome</keyword>
<evidence type="ECO:0000313" key="1">
    <source>
        <dbReference type="EMBL" id="GFY64744.1"/>
    </source>
</evidence>
<proteinExistence type="predicted"/>
<evidence type="ECO:0000313" key="2">
    <source>
        <dbReference type="Proteomes" id="UP000886998"/>
    </source>
</evidence>
<protein>
    <submittedName>
        <fullName evidence="1">Uncharacterized protein</fullName>
    </submittedName>
</protein>
<reference evidence="1" key="1">
    <citation type="submission" date="2020-08" db="EMBL/GenBank/DDBJ databases">
        <title>Multicomponent nature underlies the extraordinary mechanical properties of spider dragline silk.</title>
        <authorList>
            <person name="Kono N."/>
            <person name="Nakamura H."/>
            <person name="Mori M."/>
            <person name="Yoshida Y."/>
            <person name="Ohtoshi R."/>
            <person name="Malay A.D."/>
            <person name="Moran D.A.P."/>
            <person name="Tomita M."/>
            <person name="Numata K."/>
            <person name="Arakawa K."/>
        </authorList>
    </citation>
    <scope>NUCLEOTIDE SEQUENCE</scope>
</reference>